<keyword evidence="1" id="KW-0175">Coiled coil</keyword>
<dbReference type="GeneID" id="90829877"/>
<gene>
    <name evidence="3" type="ORF">CI109_100155</name>
</gene>
<reference evidence="3" key="2">
    <citation type="submission" date="2024-01" db="EMBL/GenBank/DDBJ databases">
        <title>Comparative genomics of Cryptococcus and Kwoniella reveals pathogenesis evolution and contrasting modes of karyotype evolution via chromosome fusion or intercentromeric recombination.</title>
        <authorList>
            <person name="Coelho M.A."/>
            <person name="David-Palma M."/>
            <person name="Shea T."/>
            <person name="Bowers K."/>
            <person name="McGinley-Smith S."/>
            <person name="Mohammad A.W."/>
            <person name="Gnirke A."/>
            <person name="Yurkov A.M."/>
            <person name="Nowrousian M."/>
            <person name="Sun S."/>
            <person name="Cuomo C.A."/>
            <person name="Heitman J."/>
        </authorList>
    </citation>
    <scope>NUCLEOTIDE SEQUENCE</scope>
    <source>
        <strain evidence="3">CBS 12478</strain>
    </source>
</reference>
<dbReference type="Proteomes" id="UP000322225">
    <property type="component" value="Chromosome 1"/>
</dbReference>
<sequence>MERTSRGLTEINPPFQSFSRLKTRHCPFSPPPDLVGESRKRADIGNEAEPSPTSLSSCNKRTRTSNARSDNECQEHQIHLLRPRPYHESLIDRYKQISVEIEEGLNGALRKERELETANSALNTLKAEKQGYITKISKLEAQNVDLKTKINKITSTDECQLKRCIQRSTQLNEQNNNLRKLYEANAKRYLEENTKLIEEKGKLQAEKTEMGKEMLAMRSELERMRRKCLVSTFQPSD</sequence>
<organism evidence="3 4">
    <name type="scientific">Kwoniella shandongensis</name>
    <dbReference type="NCBI Taxonomy" id="1734106"/>
    <lineage>
        <taxon>Eukaryota</taxon>
        <taxon>Fungi</taxon>
        <taxon>Dikarya</taxon>
        <taxon>Basidiomycota</taxon>
        <taxon>Agaricomycotina</taxon>
        <taxon>Tremellomycetes</taxon>
        <taxon>Tremellales</taxon>
        <taxon>Cryptococcaceae</taxon>
        <taxon>Kwoniella</taxon>
    </lineage>
</organism>
<feature type="compositionally biased region" description="Polar residues" evidence="2">
    <location>
        <begin position="51"/>
        <end position="68"/>
    </location>
</feature>
<dbReference type="EMBL" id="CP144051">
    <property type="protein sequence ID" value="WWD15733.1"/>
    <property type="molecule type" value="Genomic_DNA"/>
</dbReference>
<keyword evidence="4" id="KW-1185">Reference proteome</keyword>
<reference evidence="3" key="1">
    <citation type="submission" date="2017-08" db="EMBL/GenBank/DDBJ databases">
        <authorList>
            <person name="Cuomo C."/>
            <person name="Billmyre B."/>
            <person name="Heitman J."/>
        </authorList>
    </citation>
    <scope>NUCLEOTIDE SEQUENCE</scope>
    <source>
        <strain evidence="3">CBS 12478</strain>
    </source>
</reference>
<accession>A0AAJ8LB40</accession>
<protein>
    <submittedName>
        <fullName evidence="3">Uncharacterized protein</fullName>
    </submittedName>
</protein>
<dbReference type="KEGG" id="ksn:90829877"/>
<dbReference type="AlphaFoldDB" id="A0AAJ8LB40"/>
<evidence type="ECO:0000256" key="2">
    <source>
        <dbReference type="SAM" id="MobiDB-lite"/>
    </source>
</evidence>
<evidence type="ECO:0000313" key="4">
    <source>
        <dbReference type="Proteomes" id="UP000322225"/>
    </source>
</evidence>
<feature type="coiled-coil region" evidence="1">
    <location>
        <begin position="108"/>
        <end position="206"/>
    </location>
</feature>
<dbReference type="RefSeq" id="XP_065822804.1">
    <property type="nucleotide sequence ID" value="XM_065966732.1"/>
</dbReference>
<name>A0AAJ8LB40_9TREE</name>
<feature type="region of interest" description="Disordered" evidence="2">
    <location>
        <begin position="1"/>
        <end position="75"/>
    </location>
</feature>
<evidence type="ECO:0000313" key="3">
    <source>
        <dbReference type="EMBL" id="WWD15733.1"/>
    </source>
</evidence>
<evidence type="ECO:0000256" key="1">
    <source>
        <dbReference type="SAM" id="Coils"/>
    </source>
</evidence>
<proteinExistence type="predicted"/>